<dbReference type="GeneID" id="66454693"/>
<reference evidence="9 18" key="5">
    <citation type="submission" date="2017-05" db="EMBL/GenBank/DDBJ databases">
        <title>The Genome Sequence of Enterococcus faecium 6F2_DIV0138.</title>
        <authorList>
            <consortium name="The Broad Institute Genomics Platform"/>
            <consortium name="The Broad Institute Genomic Center for Infectious Diseases"/>
            <person name="Earl A."/>
            <person name="Manson A."/>
            <person name="Schwartman J."/>
            <person name="Gilmore M."/>
            <person name="Abouelleil A."/>
            <person name="Cao P."/>
            <person name="Chapman S."/>
            <person name="Cusick C."/>
            <person name="Shea T."/>
            <person name="Young S."/>
            <person name="Neafsey D."/>
            <person name="Nusbaum C."/>
            <person name="Birren B."/>
        </authorList>
    </citation>
    <scope>NUCLEOTIDE SEQUENCE [LARGE SCALE GENOMIC DNA]</scope>
    <source>
        <strain evidence="9 18">6F2_DIV0138</strain>
    </source>
</reference>
<sequence>MELKKLEVPTSSITEVKRSPMDVFAQARDAGTGVYIFNREKVAGVMLTQEQYETLLQELDVLRQTVKVERKEPKEINEEPINKTASVVSNAEGMEELAQTLQHSLITGVTITAKNLDERMVALGFITKKTGFGGVVDMLSELMETGKINYQLRRKPQNRTIIAEIIGEQNSQSQLMDKIIIKKIFLHEL</sequence>
<dbReference type="OMA" id="EYGEYEQ"/>
<dbReference type="Proteomes" id="UP001260956">
    <property type="component" value="Unassembled WGS sequence"/>
</dbReference>
<evidence type="ECO:0000256" key="2">
    <source>
        <dbReference type="SAM" id="Coils"/>
    </source>
</evidence>
<evidence type="ECO:0000313" key="17">
    <source>
        <dbReference type="Proteomes" id="UP000191171"/>
    </source>
</evidence>
<dbReference type="Proteomes" id="UP000224303">
    <property type="component" value="Unassembled WGS sequence"/>
</dbReference>
<gene>
    <name evidence="9" type="ORF">A5804_000971</name>
    <name evidence="4" type="ORF">AWT83_09490</name>
    <name evidence="8" type="ORF">B1P95_06445</name>
    <name evidence="10" type="ORF">CQR37_10100</name>
    <name evidence="13" type="ORF">CYQ77_08495</name>
    <name evidence="11" type="ORF">DKP91_13255</name>
    <name evidence="14" type="ORF">DTPHA_602489</name>
    <name evidence="12" type="ORF">EB12_00456</name>
    <name evidence="3" type="ORF">GBM73_00415</name>
    <name evidence="5" type="ORF">KYX88_04695</name>
    <name evidence="6" type="ORF">M3X98_11295</name>
    <name evidence="7" type="ORF">P6Z85_08570</name>
</gene>
<dbReference type="InterPro" id="IPR036165">
    <property type="entry name" value="YefM-like_sf"/>
</dbReference>
<evidence type="ECO:0000313" key="15">
    <source>
        <dbReference type="Proteomes" id="UP000070452"/>
    </source>
</evidence>
<feature type="coiled-coil region" evidence="2">
    <location>
        <begin position="45"/>
        <end position="72"/>
    </location>
</feature>
<reference evidence="8 17" key="4">
    <citation type="submission" date="2017-02" db="EMBL/GenBank/DDBJ databases">
        <title>Clonality and virulence of isolates of VRE in Hematopoietic Stem Cell Transplanted (HSCT) patients.</title>
        <authorList>
            <person name="Marchi A.P."/>
            <person name="Martins R.C."/>
            <person name="Marie S.K."/>
            <person name="Levin A.S."/>
            <person name="Costa S.F."/>
        </authorList>
    </citation>
    <scope>NUCLEOTIDE SEQUENCE [LARGE SCALE GENOMIC DNA]</scope>
    <source>
        <strain evidence="8 17">LIM1759</strain>
    </source>
</reference>
<evidence type="ECO:0000313" key="10">
    <source>
        <dbReference type="EMBL" id="PHL21113.1"/>
    </source>
</evidence>
<evidence type="ECO:0000313" key="22">
    <source>
        <dbReference type="Proteomes" id="UP000469871"/>
    </source>
</evidence>
<reference evidence="11 20" key="8">
    <citation type="submission" date="2018-05" db="EMBL/GenBank/DDBJ databases">
        <title>Vancomycin-resistant Enterococcus faecium strain from Chelyabinsk, Russia.</title>
        <authorList>
            <person name="Gostev V."/>
            <person name="Goncharov A."/>
            <person name="Kolodzhieva V."/>
            <person name="Suvorov A."/>
            <person name="Sidorenko S."/>
            <person name="Zueva L."/>
        </authorList>
    </citation>
    <scope>NUCLEOTIDE SEQUENCE [LARGE SCALE GENOMIC DNA]</scope>
    <source>
        <strain evidence="11 20">20</strain>
    </source>
</reference>
<dbReference type="Proteomes" id="UP000289562">
    <property type="component" value="Unassembled WGS sequence"/>
</dbReference>
<dbReference type="Proteomes" id="UP000469871">
    <property type="component" value="Unassembled WGS sequence"/>
</dbReference>
<organism evidence="4 15">
    <name type="scientific">Enterococcus faecium</name>
    <name type="common">Streptococcus faecium</name>
    <dbReference type="NCBI Taxonomy" id="1352"/>
    <lineage>
        <taxon>Bacteria</taxon>
        <taxon>Bacillati</taxon>
        <taxon>Bacillota</taxon>
        <taxon>Bacilli</taxon>
        <taxon>Lactobacillales</taxon>
        <taxon>Enterococcaceae</taxon>
        <taxon>Enterococcus</taxon>
    </lineage>
</organism>
<dbReference type="Proteomes" id="UP000191171">
    <property type="component" value="Unassembled WGS sequence"/>
</dbReference>
<evidence type="ECO:0000313" key="14">
    <source>
        <dbReference type="EMBL" id="SAM52017.1"/>
    </source>
</evidence>
<dbReference type="EMBL" id="NGLB01000001">
    <property type="protein sequence ID" value="OTN99481.1"/>
    <property type="molecule type" value="Genomic_DNA"/>
</dbReference>
<evidence type="ECO:0000313" key="5">
    <source>
        <dbReference type="EMBL" id="MBX4222143.1"/>
    </source>
</evidence>
<dbReference type="STRING" id="1352.AL014_03070"/>
<name>A0A132P8V4_ENTFC</name>
<dbReference type="EMBL" id="LEQJ01000002">
    <property type="protein sequence ID" value="RBS35028.1"/>
    <property type="molecule type" value="Genomic_DNA"/>
</dbReference>
<reference evidence="6" key="11">
    <citation type="submission" date="2022-05" db="EMBL/GenBank/DDBJ databases">
        <title>Draft genome sequences of Clostridium perfringens strains isolated from Peru.</title>
        <authorList>
            <person name="Hurtado R."/>
            <person name="Lima L."/>
            <person name="Sousa T."/>
            <person name="Jaiswal A.K."/>
            <person name="Tiwari S."/>
            <person name="Maturrano L."/>
            <person name="Brenig B."/>
            <person name="Azevedo V."/>
        </authorList>
    </citation>
    <scope>NUCLEOTIDE SEQUENCE</scope>
    <source>
        <strain evidence="6">CP4</strain>
    </source>
</reference>
<reference evidence="12" key="1">
    <citation type="submission" date="2015-06" db="EMBL/GenBank/DDBJ databases">
        <title>The Genome Sequence of Enterococcus faecium 131EA1.</title>
        <authorList>
            <consortium name="The Broad Institute Genomics Platform"/>
            <consortium name="The Broad Institute Genome Sequencing Center for Infectious Disease"/>
            <person name="Earl A.M."/>
            <person name="Van Tyne D."/>
            <person name="Lebreton F."/>
            <person name="Saavedra J.T."/>
            <person name="Gilmore M.S."/>
            <person name="Manson Mcguire A."/>
            <person name="Clock S."/>
            <person name="Crupain M."/>
            <person name="Rangan U."/>
            <person name="Young S."/>
            <person name="Abouelleil A."/>
            <person name="Cao P."/>
            <person name="Chapman S.B."/>
            <person name="Griggs A."/>
            <person name="Priest M."/>
            <person name="Shea T."/>
            <person name="Wortman J."/>
            <person name="Nusbaum C."/>
            <person name="Birren B."/>
        </authorList>
    </citation>
    <scope>NUCLEOTIDE SEQUENCE [LARGE SCALE GENOMIC DNA]</scope>
    <source>
        <strain evidence="12">131EA1</strain>
    </source>
</reference>
<keyword evidence="2" id="KW-0175">Coiled coil</keyword>
<evidence type="ECO:0000313" key="4">
    <source>
        <dbReference type="EMBL" id="KWX18687.1"/>
    </source>
</evidence>
<reference evidence="7" key="12">
    <citation type="submission" date="2023-03" db="EMBL/GenBank/DDBJ databases">
        <authorList>
            <person name="Shen W."/>
            <person name="Cai J."/>
        </authorList>
    </citation>
    <scope>NUCLEOTIDE SEQUENCE</scope>
    <source>
        <strain evidence="7">B1010-2</strain>
    </source>
</reference>
<evidence type="ECO:0000313" key="11">
    <source>
        <dbReference type="EMBL" id="PZM53997.1"/>
    </source>
</evidence>
<evidence type="ECO:0000313" key="7">
    <source>
        <dbReference type="EMBL" id="MDT2370207.1"/>
    </source>
</evidence>
<protein>
    <submittedName>
        <fullName evidence="4">Prevent-host-death protein</fullName>
    </submittedName>
    <submittedName>
        <fullName evidence="14">Toxin-antitoxin stability system, antitoxin component</fullName>
    </submittedName>
    <submittedName>
        <fullName evidence="3">Type II toxin-antitoxin system Phd/YefM family antitoxin</fullName>
    </submittedName>
</protein>
<dbReference type="EMBL" id="QHGU01000098">
    <property type="protein sequence ID" value="PZM53997.1"/>
    <property type="molecule type" value="Genomic_DNA"/>
</dbReference>
<accession>A0A132P8V4</accession>
<dbReference type="Proteomes" id="UP000194737">
    <property type="component" value="Unassembled WGS sequence"/>
</dbReference>
<comment type="similarity">
    <text evidence="1">Belongs to the phD/YefM antitoxin family.</text>
</comment>
<reference evidence="3 22" key="9">
    <citation type="submission" date="2019-10" db="EMBL/GenBank/DDBJ databases">
        <title>Evolutionary dynamics of vancomycin-resistant Enterococcus faecium during gastrointestinal tract colonization and bloodstream infection in immunocompromised pediatric patients.</title>
        <authorList>
            <person name="Chilambi G.S."/>
            <person name="Nordstrom H.R."/>
            <person name="Evans D.R."/>
            <person name="Ferrolino J."/>
            <person name="Hayden R.T."/>
            <person name="Maron G.M."/>
            <person name="Vo A.N."/>
            <person name="Gilmore M.S."/>
            <person name="Wolf J."/>
            <person name="Rosch J.W."/>
            <person name="Van Tyne D."/>
        </authorList>
    </citation>
    <scope>NUCLEOTIDE SEQUENCE [LARGE SCALE GENOMIC DNA]</scope>
    <source>
        <strain evidence="3 22">VRECG27</strain>
    </source>
</reference>
<dbReference type="Proteomes" id="UP001139644">
    <property type="component" value="Unassembled WGS sequence"/>
</dbReference>
<dbReference type="Proteomes" id="UP000249070">
    <property type="component" value="Unassembled WGS sequence"/>
</dbReference>
<proteinExistence type="inferred from homology"/>
<evidence type="ECO:0000313" key="9">
    <source>
        <dbReference type="EMBL" id="OTN99481.1"/>
    </source>
</evidence>
<evidence type="ECO:0000313" key="3">
    <source>
        <dbReference type="EMBL" id="KAB7575876.1"/>
    </source>
</evidence>
<evidence type="ECO:0000313" key="20">
    <source>
        <dbReference type="Proteomes" id="UP000249070"/>
    </source>
</evidence>
<reference evidence="10 19" key="6">
    <citation type="submission" date="2017-10" db="EMBL/GenBank/DDBJ databases">
        <title>Draft genomes of the Enterococcus faecium isolated from human feces before and after Helicobacter pylori eradication therapy.</title>
        <authorList>
            <person name="Prianichniikov N.A."/>
            <person name="Glushchenko O.E."/>
            <person name="Malakhova M.V."/>
        </authorList>
    </citation>
    <scope>NUCLEOTIDE SEQUENCE [LARGE SCALE GENOMIC DNA]</scope>
    <source>
        <strain evidence="10 19">Hp_5-7</strain>
    </source>
</reference>
<evidence type="ECO:0000313" key="18">
    <source>
        <dbReference type="Proteomes" id="UP000194737"/>
    </source>
</evidence>
<dbReference type="EMBL" id="PJVH01000023">
    <property type="protein sequence ID" value="RXU87559.1"/>
    <property type="molecule type" value="Genomic_DNA"/>
</dbReference>
<evidence type="ECO:0000313" key="19">
    <source>
        <dbReference type="Proteomes" id="UP000224303"/>
    </source>
</evidence>
<dbReference type="EMBL" id="JAMWMK010000020">
    <property type="protein sequence ID" value="MDC4248620.1"/>
    <property type="molecule type" value="Genomic_DNA"/>
</dbReference>
<evidence type="ECO:0000256" key="1">
    <source>
        <dbReference type="ARBA" id="ARBA00009981"/>
    </source>
</evidence>
<reference evidence="5" key="10">
    <citation type="journal article" date="2022" name="J. Anim. Sci.">
        <title>Whole genome sequence analyses-based assessment of virulence potential and antimicrobial susceptibilities and resistance of Enterococcus faecium strains isolated from commercial swine and cattle probiotic products.</title>
        <authorList>
            <person name="Shridhar P.B."/>
            <person name="Amachawadi R.G."/>
            <person name="Tokach M."/>
            <person name="Patel I."/>
            <person name="Gangiredla J."/>
            <person name="Mammel M."/>
            <person name="Nagaraja T.G."/>
        </authorList>
    </citation>
    <scope>NUCLEOTIDE SEQUENCE</scope>
    <source>
        <strain evidence="5">EF215</strain>
    </source>
</reference>
<dbReference type="Proteomes" id="UP001141166">
    <property type="component" value="Unassembled WGS sequence"/>
</dbReference>
<dbReference type="Proteomes" id="UP000070452">
    <property type="component" value="Unassembled WGS sequence"/>
</dbReference>
<evidence type="ECO:0000313" key="6">
    <source>
        <dbReference type="EMBL" id="MDC4248620.1"/>
    </source>
</evidence>
<reference evidence="13 21" key="7">
    <citation type="submission" date="2017-12" db="EMBL/GenBank/DDBJ databases">
        <title>A pool of 800 enterococci isolated from chicken carcass rinse samples from New Zealand.</title>
        <authorList>
            <person name="Zhang J."/>
            <person name="Rogers L."/>
            <person name="Midwinter A."/>
            <person name="French N."/>
        </authorList>
    </citation>
    <scope>NUCLEOTIDE SEQUENCE [LARGE SCALE GENOMIC DNA]</scope>
    <source>
        <strain evidence="13 21">EN697</strain>
    </source>
</reference>
<dbReference type="PATRIC" id="fig|1352.1358.peg.1249"/>
<comment type="caution">
    <text evidence="4">The sequence shown here is derived from an EMBL/GenBank/DDBJ whole genome shotgun (WGS) entry which is preliminary data.</text>
</comment>
<reference evidence="14 16" key="3">
    <citation type="submission" date="2016-04" db="EMBL/GenBank/DDBJ databases">
        <authorList>
            <person name="Millard A."/>
        </authorList>
    </citation>
    <scope>NUCLEOTIDE SEQUENCE [LARGE SCALE GENOMIC DNA]</scope>
    <source>
        <strain evidence="14">Isolate 22</strain>
    </source>
</reference>
<evidence type="ECO:0000313" key="8">
    <source>
        <dbReference type="EMBL" id="OOL82994.1"/>
    </source>
</evidence>
<reference evidence="4 15" key="2">
    <citation type="submission" date="2016-01" db="EMBL/GenBank/DDBJ databases">
        <title>Molecular Mechanisms for transfer of large genomic segments between Enterococcus faecium strains.</title>
        <authorList>
            <person name="Garcia-Solache M.A."/>
            <person name="Lebreton F."/>
            <person name="Mclaughlin R.E."/>
            <person name="Whiteaker J.D."/>
            <person name="Gilmore M.S."/>
            <person name="Rice L.B."/>
        </authorList>
    </citation>
    <scope>NUCLEOTIDE SEQUENCE [LARGE SCALE GENOMIC DNA]</scope>
    <source>
        <strain evidence="4 15">D344RRF x C68</strain>
    </source>
</reference>
<dbReference type="Proteomes" id="UP000253144">
    <property type="component" value="Unassembled WGS sequence"/>
</dbReference>
<dbReference type="EMBL" id="WEFP01000001">
    <property type="protein sequence ID" value="KAB7575876.1"/>
    <property type="molecule type" value="Genomic_DNA"/>
</dbReference>
<dbReference type="EMBL" id="FKLM01000060">
    <property type="protein sequence ID" value="SAM52017.1"/>
    <property type="molecule type" value="Genomic_DNA"/>
</dbReference>
<dbReference type="AlphaFoldDB" id="A0A132P8V4"/>
<dbReference type="EMBL" id="LRHK01000001">
    <property type="protein sequence ID" value="KWX18687.1"/>
    <property type="molecule type" value="Genomic_DNA"/>
</dbReference>
<dbReference type="EMBL" id="PCGC01000023">
    <property type="protein sequence ID" value="PHL21113.1"/>
    <property type="molecule type" value="Genomic_DNA"/>
</dbReference>
<dbReference type="EMBL" id="JARPTX010000025">
    <property type="protein sequence ID" value="MDT2370207.1"/>
    <property type="molecule type" value="Genomic_DNA"/>
</dbReference>
<evidence type="ECO:0000313" key="16">
    <source>
        <dbReference type="Proteomes" id="UP000183509"/>
    </source>
</evidence>
<evidence type="ECO:0000313" key="12">
    <source>
        <dbReference type="EMBL" id="RBS35028.1"/>
    </source>
</evidence>
<evidence type="ECO:0000313" key="21">
    <source>
        <dbReference type="Proteomes" id="UP000289562"/>
    </source>
</evidence>
<dbReference type="RefSeq" id="WP_002294835.1">
    <property type="nucleotide sequence ID" value="NZ_AP022341.1"/>
</dbReference>
<evidence type="ECO:0000313" key="13">
    <source>
        <dbReference type="EMBL" id="RXU87559.1"/>
    </source>
</evidence>
<dbReference type="SUPFAM" id="SSF143120">
    <property type="entry name" value="YefM-like"/>
    <property type="match status" value="1"/>
</dbReference>
<dbReference type="EMBL" id="JAIFOC010000032">
    <property type="protein sequence ID" value="MBX4222143.1"/>
    <property type="molecule type" value="Genomic_DNA"/>
</dbReference>
<dbReference type="Proteomes" id="UP000183509">
    <property type="component" value="Unassembled WGS sequence"/>
</dbReference>
<dbReference type="EMBL" id="MVGJ01000029">
    <property type="protein sequence ID" value="OOL82994.1"/>
    <property type="molecule type" value="Genomic_DNA"/>
</dbReference>